<comment type="caution">
    <text evidence="1">The sequence shown here is derived from an EMBL/GenBank/DDBJ whole genome shotgun (WGS) entry which is preliminary data.</text>
</comment>
<name>A0AAD7TRQ8_9APHY</name>
<keyword evidence="2" id="KW-1185">Reference proteome</keyword>
<dbReference type="Proteomes" id="UP001215151">
    <property type="component" value="Unassembled WGS sequence"/>
</dbReference>
<evidence type="ECO:0000313" key="1">
    <source>
        <dbReference type="EMBL" id="KAJ8473286.1"/>
    </source>
</evidence>
<dbReference type="SUPFAM" id="SSF50370">
    <property type="entry name" value="Ricin B-like lectins"/>
    <property type="match status" value="2"/>
</dbReference>
<dbReference type="AlphaFoldDB" id="A0AAD7TRQ8"/>
<accession>A0AAD7TRQ8</accession>
<dbReference type="PROSITE" id="PS50231">
    <property type="entry name" value="RICIN_B_LECTIN"/>
    <property type="match status" value="1"/>
</dbReference>
<gene>
    <name evidence="1" type="ORF">ONZ51_g7968</name>
</gene>
<sequence length="332" mass="36820">MPTPTPFAGGTYVLFNVYHGTVLTASDGTAVVGEPYAEAKLPFQLWEFIPFSGGFVIRLPPHANNGGPAYLTFEGKVTDEQVTKLGAQPMVWNVTCEIDNTSTEVVRYALSVSLRRVWGIAMQGHHVDLDFVKGSKVQLYHYKPGENCQRWYAHRRGFSIGLRRSLVNSYIASRPETEQNDHDVGVRNRVAPEPGPHVLLNGEAGTALDVSAAHRRDVKCWAVHKDRNQQWELVPIGDTTNYAIRSGVKALDGRPLYLTVEAPAKVGAVVVATPYPVPWRVEWRAGPAGDSYQFHWPGTNLVMAEDVGKDGAQVRLDKFRPQKGQLWHAVDI</sequence>
<dbReference type="CDD" id="cd23422">
    <property type="entry name" value="beta-trefoil_Ricin_MPL_CNL"/>
    <property type="match status" value="1"/>
</dbReference>
<organism evidence="1 2">
    <name type="scientific">Trametes cubensis</name>
    <dbReference type="NCBI Taxonomy" id="1111947"/>
    <lineage>
        <taxon>Eukaryota</taxon>
        <taxon>Fungi</taxon>
        <taxon>Dikarya</taxon>
        <taxon>Basidiomycota</taxon>
        <taxon>Agaricomycotina</taxon>
        <taxon>Agaricomycetes</taxon>
        <taxon>Polyporales</taxon>
        <taxon>Polyporaceae</taxon>
        <taxon>Trametes</taxon>
    </lineage>
</organism>
<protein>
    <recommendedName>
        <fullName evidence="3">Ricin B lectin domain-containing protein</fullName>
    </recommendedName>
</protein>
<reference evidence="1" key="1">
    <citation type="submission" date="2022-11" db="EMBL/GenBank/DDBJ databases">
        <title>Genome Sequence of Cubamyces cubensis.</title>
        <authorList>
            <person name="Buettner E."/>
        </authorList>
    </citation>
    <scope>NUCLEOTIDE SEQUENCE</scope>
    <source>
        <strain evidence="1">MPL-01</strain>
    </source>
</reference>
<dbReference type="Gene3D" id="2.80.10.50">
    <property type="match status" value="2"/>
</dbReference>
<dbReference type="EMBL" id="JAPEVG010000228">
    <property type="protein sequence ID" value="KAJ8473286.1"/>
    <property type="molecule type" value="Genomic_DNA"/>
</dbReference>
<evidence type="ECO:0008006" key="3">
    <source>
        <dbReference type="Google" id="ProtNLM"/>
    </source>
</evidence>
<dbReference type="InterPro" id="IPR035992">
    <property type="entry name" value="Ricin_B-like_lectins"/>
</dbReference>
<evidence type="ECO:0000313" key="2">
    <source>
        <dbReference type="Proteomes" id="UP001215151"/>
    </source>
</evidence>
<proteinExistence type="predicted"/>